<dbReference type="InterPro" id="IPR015797">
    <property type="entry name" value="NUDIX_hydrolase-like_dom_sf"/>
</dbReference>
<dbReference type="InterPro" id="IPR000086">
    <property type="entry name" value="NUDIX_hydrolase_dom"/>
</dbReference>
<dbReference type="PANTHER" id="PTHR43736:SF1">
    <property type="entry name" value="DIHYDRONEOPTERIN TRIPHOSPHATE DIPHOSPHATASE"/>
    <property type="match status" value="1"/>
</dbReference>
<dbReference type="Pfam" id="PF00293">
    <property type="entry name" value="NUDIX"/>
    <property type="match status" value="1"/>
</dbReference>
<dbReference type="SUPFAM" id="SSF55811">
    <property type="entry name" value="Nudix"/>
    <property type="match status" value="1"/>
</dbReference>
<dbReference type="EMBL" id="BMYV01000001">
    <property type="protein sequence ID" value="GGX55658.1"/>
    <property type="molecule type" value="Genomic_DNA"/>
</dbReference>
<keyword evidence="4" id="KW-1185">Reference proteome</keyword>
<evidence type="ECO:0000256" key="1">
    <source>
        <dbReference type="ARBA" id="ARBA00022801"/>
    </source>
</evidence>
<evidence type="ECO:0000313" key="4">
    <source>
        <dbReference type="Proteomes" id="UP000600865"/>
    </source>
</evidence>
<dbReference type="InterPro" id="IPR020476">
    <property type="entry name" value="Nudix_hydrolase"/>
</dbReference>
<organism evidence="3 4">
    <name type="scientific">Litorimonas cladophorae</name>
    <dbReference type="NCBI Taxonomy" id="1220491"/>
    <lineage>
        <taxon>Bacteria</taxon>
        <taxon>Pseudomonadati</taxon>
        <taxon>Pseudomonadota</taxon>
        <taxon>Alphaproteobacteria</taxon>
        <taxon>Maricaulales</taxon>
        <taxon>Robiginitomaculaceae</taxon>
    </lineage>
</organism>
<name>A0A918KA72_9PROT</name>
<dbReference type="Proteomes" id="UP000600865">
    <property type="component" value="Unassembled WGS sequence"/>
</dbReference>
<dbReference type="Gene3D" id="3.90.79.10">
    <property type="entry name" value="Nucleoside Triphosphate Pyrophosphohydrolase"/>
    <property type="match status" value="1"/>
</dbReference>
<feature type="domain" description="Nudix hydrolase" evidence="2">
    <location>
        <begin position="7"/>
        <end position="132"/>
    </location>
</feature>
<proteinExistence type="predicted"/>
<reference evidence="3 4" key="1">
    <citation type="journal article" date="2014" name="Int. J. Syst. Evol. Microbiol.">
        <title>Complete genome sequence of Corynebacterium casei LMG S-19264T (=DSM 44701T), isolated from a smear-ripened cheese.</title>
        <authorList>
            <consortium name="US DOE Joint Genome Institute (JGI-PGF)"/>
            <person name="Walter F."/>
            <person name="Albersmeier A."/>
            <person name="Kalinowski J."/>
            <person name="Ruckert C."/>
        </authorList>
    </citation>
    <scope>NUCLEOTIDE SEQUENCE [LARGE SCALE GENOMIC DNA]</scope>
    <source>
        <strain evidence="3 4">KCTC 23968</strain>
    </source>
</reference>
<accession>A0A918KA72</accession>
<dbReference type="PANTHER" id="PTHR43736">
    <property type="entry name" value="ADP-RIBOSE PYROPHOSPHATASE"/>
    <property type="match status" value="1"/>
</dbReference>
<keyword evidence="1" id="KW-0378">Hydrolase</keyword>
<protein>
    <submittedName>
        <fullName evidence="3">DNA mismatch repair protein MutT</fullName>
    </submittedName>
</protein>
<evidence type="ECO:0000313" key="3">
    <source>
        <dbReference type="EMBL" id="GGX55658.1"/>
    </source>
</evidence>
<sequence>MRMTSKTRTDCVGVVCLRGNEVLLIQRGTAPRKGEWSIPGGRIEPNETESQAALRELTEETSVTADLLTKITALDADFEGFHYRLHDYLARWTDGEPVAGDDADQARFVALTEIDALGMWPETVRVIREGHAKMALFSDNAA</sequence>
<dbReference type="PROSITE" id="PS51462">
    <property type="entry name" value="NUDIX"/>
    <property type="match status" value="1"/>
</dbReference>
<dbReference type="AlphaFoldDB" id="A0A918KA72"/>
<comment type="caution">
    <text evidence="3">The sequence shown here is derived from an EMBL/GenBank/DDBJ whole genome shotgun (WGS) entry which is preliminary data.</text>
</comment>
<dbReference type="GO" id="GO:0016787">
    <property type="term" value="F:hydrolase activity"/>
    <property type="evidence" value="ECO:0007669"/>
    <property type="project" value="UniProtKB-KW"/>
</dbReference>
<gene>
    <name evidence="3" type="ORF">GCM10011309_00340</name>
</gene>
<dbReference type="CDD" id="cd04673">
    <property type="entry name" value="NUDIX_ADPRase"/>
    <property type="match status" value="1"/>
</dbReference>
<evidence type="ECO:0000259" key="2">
    <source>
        <dbReference type="PROSITE" id="PS51462"/>
    </source>
</evidence>
<dbReference type="PRINTS" id="PR00502">
    <property type="entry name" value="NUDIXFAMILY"/>
</dbReference>